<feature type="transmembrane region" description="Helical" evidence="7">
    <location>
        <begin position="436"/>
        <end position="464"/>
    </location>
</feature>
<evidence type="ECO:0000256" key="4">
    <source>
        <dbReference type="ARBA" id="ARBA00023136"/>
    </source>
</evidence>
<gene>
    <name evidence="9" type="ORF">FocTR4_00003587</name>
</gene>
<dbReference type="Gene3D" id="3.50.50.60">
    <property type="entry name" value="FAD/NAD(P)-binding domain"/>
    <property type="match status" value="1"/>
</dbReference>
<evidence type="ECO:0000313" key="9">
    <source>
        <dbReference type="EMBL" id="TXC07922.1"/>
    </source>
</evidence>
<sequence length="1165" mass="127184">MTRSYDVVVVGAGWFGLAAAKAIRQISPHANLAILESAESCGGTWSKNRLYPGLKSNNMKGTYEFPDFPMVEKTYGVKPNSHIPGTVLHRYLTDFAKHYDFHDRIQFNTSVNLVERNGDAGWRVSVTSPEGTESITTERLVLATGLTSTPNMPQYKNADKFGAPLFHAKDFCKEAPNLNVKKAIVVGGAKSAFDVAYALVQDGATVDLVVRPTGNGPVWIAPPFVTPLKKRLDQLLNIRWMTWFSPCPWGQEDGFPAVRNFLHGTSVGRFLVSNFWKALSNDVTGAIGYDSHPELAKLKPWHSAFWIGSGLSILNYDSPLFDLVKQGKIRVHIDDIESLEPNRAVLASGNVIDTDAIICSTGWKKESTIKFAEDELGLPYSTEKRRSLAQAADEKVLSLYPSLKKQPELNVKPKEANPLRYYRFMIPSGMVKTRDLAFAGMISTVSTATCATIQGHWIAAFLAGKIDRIPTSDKEITDEIMLHTQWGKWRYPCGYGADLPDLVFEGLPYCNMLMKDMGLETHRKGSRFQELTSPYLPADFKGLVEEWKEKHEATEEINGVEVEQLAGALKKAQCVLAALALLEEAGHLSFSADANSLDYAFRQITSLFVGVVQQRRMDRSFDITTDTGAASIHGGIIPLEPLNPKAKLRTANQASTNNDSDAQLNPPVPEEENASSAQDSNGLGISKTRGVIVIVTLAGISFLNTMGSGILIAALPKIADDVGLSENLILWPAAVYALAAGCLLLIFGAIADVVGAKLMWVTGSFLFVAFTLAVGLAQTGIQVILFRTLLGASISMCLPTAVSLIANTFPKGPWRNVAFAINGMGSPLGYALGLVLGGIFTDTIGWRWAYYMSAIINFCLSTGAIWSLPSVYTPSERKWTTRLMHEIDWVGATTMSVALGMLLYVLAMISSSYKRLDDPQNIALLTVAIILLAAFPFWMDYQVKRGKPALIPNSLWKNRSFTSVCIAVFLCWASLNGIEYFTTLYFQKVEGLSALESSLRFLPHVIMGVAVNIITGFLIAKVKVRTLAVVSALVTMVAAPLMATVDVGENYWLAPFWAMFLSPVNPDVLFTVSNLVISDAYPPEMQSLAGGVFNEVAQFGNSVGLAITAAIAASVTEHSNITERQEALMKGYRAAFWAIFASCSTVTIVVWLGLKKGGIVGRKQD</sequence>
<keyword evidence="3 7" id="KW-1133">Transmembrane helix</keyword>
<feature type="domain" description="Major facilitator superfamily (MFS) profile" evidence="8">
    <location>
        <begin position="693"/>
        <end position="1158"/>
    </location>
</feature>
<evidence type="ECO:0000256" key="2">
    <source>
        <dbReference type="ARBA" id="ARBA00022692"/>
    </source>
</evidence>
<dbReference type="Pfam" id="PF07690">
    <property type="entry name" value="MFS_1"/>
    <property type="match status" value="1"/>
</dbReference>
<protein>
    <recommendedName>
        <fullName evidence="8">Major facilitator superfamily (MFS) profile domain-containing protein</fullName>
    </recommendedName>
</protein>
<evidence type="ECO:0000256" key="1">
    <source>
        <dbReference type="ARBA" id="ARBA00004141"/>
    </source>
</evidence>
<dbReference type="GO" id="GO:0016020">
    <property type="term" value="C:membrane"/>
    <property type="evidence" value="ECO:0007669"/>
    <property type="project" value="UniProtKB-SubCell"/>
</dbReference>
<dbReference type="InterPro" id="IPR036259">
    <property type="entry name" value="MFS_trans_sf"/>
</dbReference>
<organism evidence="9 10">
    <name type="scientific">Fusarium oxysporum f. sp. cubense</name>
    <dbReference type="NCBI Taxonomy" id="61366"/>
    <lineage>
        <taxon>Eukaryota</taxon>
        <taxon>Fungi</taxon>
        <taxon>Dikarya</taxon>
        <taxon>Ascomycota</taxon>
        <taxon>Pezizomycotina</taxon>
        <taxon>Sordariomycetes</taxon>
        <taxon>Hypocreomycetidae</taxon>
        <taxon>Hypocreales</taxon>
        <taxon>Nectriaceae</taxon>
        <taxon>Fusarium</taxon>
        <taxon>Fusarium oxysporum species complex</taxon>
    </lineage>
</organism>
<feature type="transmembrane region" description="Helical" evidence="7">
    <location>
        <begin position="691"/>
        <end position="716"/>
    </location>
</feature>
<feature type="transmembrane region" description="Helical" evidence="7">
    <location>
        <begin position="817"/>
        <end position="836"/>
    </location>
</feature>
<comment type="caution">
    <text evidence="9">The sequence shown here is derived from an EMBL/GenBank/DDBJ whole genome shotgun (WGS) entry which is preliminary data.</text>
</comment>
<feature type="transmembrane region" description="Helical" evidence="7">
    <location>
        <begin position="758"/>
        <end position="778"/>
    </location>
</feature>
<evidence type="ECO:0000313" key="10">
    <source>
        <dbReference type="Proteomes" id="UP000321331"/>
    </source>
</evidence>
<feature type="region of interest" description="Disordered" evidence="6">
    <location>
        <begin position="652"/>
        <end position="681"/>
    </location>
</feature>
<dbReference type="PANTHER" id="PTHR42718:SF10">
    <property type="entry name" value="TRANSPORTER, PUTATIVE (AFU_ORTHOLOGUE AFUA_8G06760)-RELATED"/>
    <property type="match status" value="1"/>
</dbReference>
<keyword evidence="5" id="KW-0325">Glycoprotein</keyword>
<name>A0A5C6TB74_FUSOC</name>
<dbReference type="Pfam" id="PF13738">
    <property type="entry name" value="Pyr_redox_3"/>
    <property type="match status" value="1"/>
</dbReference>
<feature type="compositionally biased region" description="Polar residues" evidence="6">
    <location>
        <begin position="652"/>
        <end position="663"/>
    </location>
</feature>
<dbReference type="PRINTS" id="PR00411">
    <property type="entry name" value="PNDRDTASEI"/>
</dbReference>
<feature type="transmembrane region" description="Helical" evidence="7">
    <location>
        <begin position="728"/>
        <end position="751"/>
    </location>
</feature>
<dbReference type="SUPFAM" id="SSF51905">
    <property type="entry name" value="FAD/NAD(P)-binding domain"/>
    <property type="match status" value="2"/>
</dbReference>
<dbReference type="Proteomes" id="UP000321331">
    <property type="component" value="Unassembled WGS sequence"/>
</dbReference>
<feature type="transmembrane region" description="Helical" evidence="7">
    <location>
        <begin position="848"/>
        <end position="868"/>
    </location>
</feature>
<dbReference type="InterPro" id="IPR020846">
    <property type="entry name" value="MFS_dom"/>
</dbReference>
<feature type="transmembrane region" description="Helical" evidence="7">
    <location>
        <begin position="1001"/>
        <end position="1020"/>
    </location>
</feature>
<dbReference type="SUPFAM" id="SSF103473">
    <property type="entry name" value="MFS general substrate transporter"/>
    <property type="match status" value="1"/>
</dbReference>
<feature type="transmembrane region" description="Helical" evidence="7">
    <location>
        <begin position="960"/>
        <end position="981"/>
    </location>
</feature>
<evidence type="ECO:0000256" key="6">
    <source>
        <dbReference type="SAM" id="MobiDB-lite"/>
    </source>
</evidence>
<proteinExistence type="predicted"/>
<reference evidence="9 10" key="1">
    <citation type="submission" date="2019-07" db="EMBL/GenBank/DDBJ databases">
        <title>The First High-Quality Draft Genome Sequence of the Causal Agent of the Current Panama Disease Epidemic.</title>
        <authorList>
            <person name="Warmington R.J."/>
            <person name="Kay W."/>
            <person name="Jeffries A."/>
            <person name="Bebber D."/>
            <person name="Moore K."/>
            <person name="Studholme D.J."/>
        </authorList>
    </citation>
    <scope>NUCLEOTIDE SEQUENCE [LARGE SCALE GENOMIC DNA]</scope>
    <source>
        <strain evidence="9 10">TR4</strain>
    </source>
</reference>
<dbReference type="GO" id="GO:0022857">
    <property type="term" value="F:transmembrane transporter activity"/>
    <property type="evidence" value="ECO:0007669"/>
    <property type="project" value="InterPro"/>
</dbReference>
<feature type="transmembrane region" description="Helical" evidence="7">
    <location>
        <begin position="1027"/>
        <end position="1045"/>
    </location>
</feature>
<feature type="transmembrane region" description="Helical" evidence="7">
    <location>
        <begin position="784"/>
        <end position="805"/>
    </location>
</feature>
<dbReference type="InterPro" id="IPR036188">
    <property type="entry name" value="FAD/NAD-bd_sf"/>
</dbReference>
<keyword evidence="4 7" id="KW-0472">Membrane</keyword>
<feature type="transmembrane region" description="Helical" evidence="7">
    <location>
        <begin position="889"/>
        <end position="910"/>
    </location>
</feature>
<evidence type="ECO:0000256" key="7">
    <source>
        <dbReference type="SAM" id="Phobius"/>
    </source>
</evidence>
<evidence type="ECO:0000259" key="8">
    <source>
        <dbReference type="PROSITE" id="PS50850"/>
    </source>
</evidence>
<feature type="transmembrane region" description="Helical" evidence="7">
    <location>
        <begin position="922"/>
        <end position="939"/>
    </location>
</feature>
<dbReference type="PROSITE" id="PS50850">
    <property type="entry name" value="MFS"/>
    <property type="match status" value="1"/>
</dbReference>
<dbReference type="EMBL" id="VMNF01000005">
    <property type="protein sequence ID" value="TXC07922.1"/>
    <property type="molecule type" value="Genomic_DNA"/>
</dbReference>
<feature type="transmembrane region" description="Helical" evidence="7">
    <location>
        <begin position="1134"/>
        <end position="1154"/>
    </location>
</feature>
<keyword evidence="2 7" id="KW-0812">Transmembrane</keyword>
<dbReference type="Gene3D" id="1.20.1250.20">
    <property type="entry name" value="MFS general substrate transporter like domains"/>
    <property type="match status" value="1"/>
</dbReference>
<dbReference type="InterPro" id="IPR011701">
    <property type="entry name" value="MFS"/>
</dbReference>
<dbReference type="CDD" id="cd17476">
    <property type="entry name" value="MFS_Amf1_MDR_like"/>
    <property type="match status" value="1"/>
</dbReference>
<evidence type="ECO:0000256" key="5">
    <source>
        <dbReference type="ARBA" id="ARBA00023180"/>
    </source>
</evidence>
<accession>A0A5C6TB74</accession>
<comment type="subcellular location">
    <subcellularLocation>
        <location evidence="1">Membrane</location>
        <topology evidence="1">Multi-pass membrane protein</topology>
    </subcellularLocation>
</comment>
<dbReference type="PANTHER" id="PTHR42718">
    <property type="entry name" value="MAJOR FACILITATOR SUPERFAMILY MULTIDRUG TRANSPORTER MFSC"/>
    <property type="match status" value="1"/>
</dbReference>
<dbReference type="AlphaFoldDB" id="A0A5C6TB74"/>
<evidence type="ECO:0000256" key="3">
    <source>
        <dbReference type="ARBA" id="ARBA00022989"/>
    </source>
</evidence>